<feature type="non-terminal residue" evidence="1">
    <location>
        <position position="161"/>
    </location>
</feature>
<proteinExistence type="predicted"/>
<gene>
    <name evidence="1" type="ORF">ONB1V03_LOCUS17046</name>
</gene>
<name>A0A7R9MK01_9ACAR</name>
<protein>
    <submittedName>
        <fullName evidence="1">Uncharacterized protein</fullName>
    </submittedName>
</protein>
<dbReference type="EMBL" id="OC935179">
    <property type="protein sequence ID" value="CAD7660479.1"/>
    <property type="molecule type" value="Genomic_DNA"/>
</dbReference>
<accession>A0A7R9MK01</accession>
<dbReference type="AlphaFoldDB" id="A0A7R9MK01"/>
<keyword evidence="2" id="KW-1185">Reference proteome</keyword>
<reference evidence="1" key="1">
    <citation type="submission" date="2020-11" db="EMBL/GenBank/DDBJ databases">
        <authorList>
            <person name="Tran Van P."/>
        </authorList>
    </citation>
    <scope>NUCLEOTIDE SEQUENCE</scope>
</reference>
<dbReference type="OrthoDB" id="6536242at2759"/>
<evidence type="ECO:0000313" key="2">
    <source>
        <dbReference type="Proteomes" id="UP000728032"/>
    </source>
</evidence>
<dbReference type="EMBL" id="CAJPVJ010020354">
    <property type="protein sequence ID" value="CAG2177617.1"/>
    <property type="molecule type" value="Genomic_DNA"/>
</dbReference>
<sequence length="161" mass="19777">MSLYFYIIYAKYFVSDRFYDKRVVEVCDEKWCMVHKYEARNRWHNYRYPNTTFHEFHITIYRYSIAHLSSKYLKPIRNVQQTSYLLHPIVGYYLMDIFPIIRLVDEKIKIYLRTLHCPPQPLWRTVPFGGPLEDCSHEWRTSGNAIRTRAYTMRVYFAMHR</sequence>
<organism evidence="1">
    <name type="scientific">Oppiella nova</name>
    <dbReference type="NCBI Taxonomy" id="334625"/>
    <lineage>
        <taxon>Eukaryota</taxon>
        <taxon>Metazoa</taxon>
        <taxon>Ecdysozoa</taxon>
        <taxon>Arthropoda</taxon>
        <taxon>Chelicerata</taxon>
        <taxon>Arachnida</taxon>
        <taxon>Acari</taxon>
        <taxon>Acariformes</taxon>
        <taxon>Sarcoptiformes</taxon>
        <taxon>Oribatida</taxon>
        <taxon>Brachypylina</taxon>
        <taxon>Oppioidea</taxon>
        <taxon>Oppiidae</taxon>
        <taxon>Oppiella</taxon>
    </lineage>
</organism>
<evidence type="ECO:0000313" key="1">
    <source>
        <dbReference type="EMBL" id="CAD7660479.1"/>
    </source>
</evidence>
<dbReference type="Proteomes" id="UP000728032">
    <property type="component" value="Unassembled WGS sequence"/>
</dbReference>